<evidence type="ECO:0008006" key="4">
    <source>
        <dbReference type="Google" id="ProtNLM"/>
    </source>
</evidence>
<dbReference type="RefSeq" id="WP_009346466.1">
    <property type="nucleotide sequence ID" value="NZ_JH376827.1"/>
</dbReference>
<dbReference type="PANTHER" id="PTHR23531">
    <property type="entry name" value="QUINOLENE RESISTANCE PROTEIN NORA"/>
    <property type="match status" value="1"/>
</dbReference>
<feature type="transmembrane region" description="Helical" evidence="1">
    <location>
        <begin position="51"/>
        <end position="71"/>
    </location>
</feature>
<comment type="caution">
    <text evidence="2">The sequence shown here is derived from an EMBL/GenBank/DDBJ whole genome shotgun (WGS) entry which is preliminary data.</text>
</comment>
<feature type="transmembrane region" description="Helical" evidence="1">
    <location>
        <begin position="83"/>
        <end position="101"/>
    </location>
</feature>
<feature type="transmembrane region" description="Helical" evidence="1">
    <location>
        <begin position="303"/>
        <end position="321"/>
    </location>
</feature>
<dbReference type="EMBL" id="ACZK01000003">
    <property type="protein sequence ID" value="EHG24902.1"/>
    <property type="molecule type" value="Genomic_DNA"/>
</dbReference>
<feature type="transmembrane region" description="Helical" evidence="1">
    <location>
        <begin position="341"/>
        <end position="357"/>
    </location>
</feature>
<keyword evidence="1" id="KW-0812">Transmembrane</keyword>
<protein>
    <recommendedName>
        <fullName evidence="4">Major facilitator superfamily (MFS) profile domain-containing protein</fullName>
    </recommendedName>
</protein>
<gene>
    <name evidence="2" type="ORF">HMPREF9332_00054</name>
</gene>
<feature type="transmembrane region" description="Helical" evidence="1">
    <location>
        <begin position="21"/>
        <end position="45"/>
    </location>
</feature>
<proteinExistence type="predicted"/>
<accession>G5G904</accession>
<feature type="transmembrane region" description="Helical" evidence="1">
    <location>
        <begin position="363"/>
        <end position="385"/>
    </location>
</feature>
<name>G5G904_9BACT</name>
<sequence length="398" mass="44371">MSKNVTKDFDNTCQKREGASLAVVLMCLANLMLNTYVFSLIPIIYMQWGAVTTIFSILAFTMGLFVTGPFNSWFVETFPRKTICLKSIFLLLLPSLLLLYIVDSIWVILFLGIQGICFATVQNALCNTLINDLQVSRNRTRGDNLLNKFGHLGLPFGWLLGFYLPMLSKQFSTIPLFSFAVSASPVIIAFLSVIFIRVPLKAPIHAKVFSSDRFLRLSAWPLFLLTVIAAAIEGVYIGCSLSWNPEMIAANALYLGGGFLISLLLQKVVFADADTRAEFVSGVVFLLGALLLFLHPLDIVHSASFLLFGIGIGLLSARLLIYFLKLSGHCQRGTSQNTHFLGWRLGFAIGIVAGISINNNRIIYISLFLLAILFVIYLILIHPWFEKNKDRDLKFNGY</sequence>
<dbReference type="HOGENOM" id="CLU_001265_10_13_10"/>
<feature type="transmembrane region" description="Helical" evidence="1">
    <location>
        <begin position="277"/>
        <end position="297"/>
    </location>
</feature>
<dbReference type="InterPro" id="IPR052714">
    <property type="entry name" value="MFS_Exporter"/>
</dbReference>
<dbReference type="AlphaFoldDB" id="G5G904"/>
<dbReference type="Proteomes" id="UP000015993">
    <property type="component" value="Unassembled WGS sequence"/>
</dbReference>
<evidence type="ECO:0000313" key="2">
    <source>
        <dbReference type="EMBL" id="EHG24902.1"/>
    </source>
</evidence>
<feature type="transmembrane region" description="Helical" evidence="1">
    <location>
        <begin position="176"/>
        <end position="196"/>
    </location>
</feature>
<dbReference type="Gene3D" id="1.20.1250.20">
    <property type="entry name" value="MFS general substrate transporter like domains"/>
    <property type="match status" value="1"/>
</dbReference>
<dbReference type="InterPro" id="IPR036259">
    <property type="entry name" value="MFS_trans_sf"/>
</dbReference>
<dbReference type="eggNOG" id="COG2814">
    <property type="taxonomic scope" value="Bacteria"/>
</dbReference>
<evidence type="ECO:0000256" key="1">
    <source>
        <dbReference type="SAM" id="Phobius"/>
    </source>
</evidence>
<reference evidence="2 3" key="1">
    <citation type="submission" date="2011-08" db="EMBL/GenBank/DDBJ databases">
        <title>The Genome Sequence of Prevotella sp. oral taxon 302 str. F0323.</title>
        <authorList>
            <consortium name="The Broad Institute Genome Sequencing Platform"/>
            <person name="Earl A."/>
            <person name="Ward D."/>
            <person name="Feldgarden M."/>
            <person name="Gevers D."/>
            <person name="Izard J."/>
            <person name="Blanton J.M."/>
            <person name="Baranova O.V."/>
            <person name="Tanner A.C."/>
            <person name="Dewhirst F.E."/>
            <person name="Young S.K."/>
            <person name="Zeng Q."/>
            <person name="Gargeya S."/>
            <person name="Fitzgerald M."/>
            <person name="Haas B."/>
            <person name="Abouelleil A."/>
            <person name="Alvarado L."/>
            <person name="Arachchi H.M."/>
            <person name="Berlin A."/>
            <person name="Brown A."/>
            <person name="Chapman S.B."/>
            <person name="Chen Z."/>
            <person name="Dunbar C."/>
            <person name="Freedman E."/>
            <person name="Gearin G."/>
            <person name="Gellesch M."/>
            <person name="Goldberg J."/>
            <person name="Griggs A."/>
            <person name="Gujja S."/>
            <person name="Heiman D."/>
            <person name="Howarth C."/>
            <person name="Larson L."/>
            <person name="Lui A."/>
            <person name="MacDonald P.J.P."/>
            <person name="Montmayeur A."/>
            <person name="Murphy C."/>
            <person name="Neiman D."/>
            <person name="Pearson M."/>
            <person name="Priest M."/>
            <person name="Roberts A."/>
            <person name="Saif S."/>
            <person name="Shea T."/>
            <person name="Shenoy N."/>
            <person name="Sisk P."/>
            <person name="Stolte C."/>
            <person name="Sykes S."/>
            <person name="Wortman J."/>
            <person name="Nusbaum C."/>
            <person name="Birren B."/>
        </authorList>
    </citation>
    <scope>NUCLEOTIDE SEQUENCE [LARGE SCALE GENOMIC DNA]</scope>
    <source>
        <strain evidence="2 3">F0323</strain>
    </source>
</reference>
<feature type="transmembrane region" description="Helical" evidence="1">
    <location>
        <begin position="217"/>
        <end position="236"/>
    </location>
</feature>
<dbReference type="SUPFAM" id="SSF103473">
    <property type="entry name" value="MFS general substrate transporter"/>
    <property type="match status" value="1"/>
</dbReference>
<keyword evidence="1" id="KW-1133">Transmembrane helix</keyword>
<dbReference type="STRING" id="679199.HMPREF9332_00054"/>
<dbReference type="OrthoDB" id="1067151at2"/>
<keyword evidence="1" id="KW-0472">Membrane</keyword>
<dbReference type="PANTHER" id="PTHR23531:SF1">
    <property type="entry name" value="QUINOLENE RESISTANCE PROTEIN NORA"/>
    <property type="match status" value="1"/>
</dbReference>
<organism evidence="2 3">
    <name type="scientific">Alloprevotella rava F0323</name>
    <dbReference type="NCBI Taxonomy" id="679199"/>
    <lineage>
        <taxon>Bacteria</taxon>
        <taxon>Pseudomonadati</taxon>
        <taxon>Bacteroidota</taxon>
        <taxon>Bacteroidia</taxon>
        <taxon>Bacteroidales</taxon>
        <taxon>Prevotellaceae</taxon>
        <taxon>Alloprevotella</taxon>
    </lineage>
</organism>
<keyword evidence="3" id="KW-1185">Reference proteome</keyword>
<feature type="transmembrane region" description="Helical" evidence="1">
    <location>
        <begin position="248"/>
        <end position="265"/>
    </location>
</feature>
<evidence type="ECO:0000313" key="3">
    <source>
        <dbReference type="Proteomes" id="UP000015993"/>
    </source>
</evidence>